<accession>A0A4R5AIS5</accession>
<keyword evidence="2" id="KW-1133">Transmembrane helix</keyword>
<name>A0A4R5AIS5_9ACTN</name>
<feature type="region of interest" description="Disordered" evidence="1">
    <location>
        <begin position="176"/>
        <end position="209"/>
    </location>
</feature>
<dbReference type="Proteomes" id="UP000295217">
    <property type="component" value="Unassembled WGS sequence"/>
</dbReference>
<keyword evidence="2" id="KW-0812">Transmembrane</keyword>
<feature type="region of interest" description="Disordered" evidence="1">
    <location>
        <begin position="17"/>
        <end position="103"/>
    </location>
</feature>
<evidence type="ECO:0000313" key="5">
    <source>
        <dbReference type="Proteomes" id="UP000295217"/>
    </source>
</evidence>
<dbReference type="OrthoDB" id="9812962at2"/>
<dbReference type="InterPro" id="IPR023346">
    <property type="entry name" value="Lysozyme-like_dom_sf"/>
</dbReference>
<dbReference type="InterPro" id="IPR007921">
    <property type="entry name" value="CHAP_dom"/>
</dbReference>
<feature type="domain" description="Peptidase C51" evidence="3">
    <location>
        <begin position="550"/>
        <end position="646"/>
    </location>
</feature>
<keyword evidence="2" id="KW-0472">Membrane</keyword>
<dbReference type="SUPFAM" id="SSF53955">
    <property type="entry name" value="Lysozyme-like"/>
    <property type="match status" value="1"/>
</dbReference>
<dbReference type="Gene3D" id="1.10.530.10">
    <property type="match status" value="1"/>
</dbReference>
<feature type="compositionally biased region" description="Basic residues" evidence="1">
    <location>
        <begin position="55"/>
        <end position="70"/>
    </location>
</feature>
<evidence type="ECO:0000259" key="3">
    <source>
        <dbReference type="Pfam" id="PF05257"/>
    </source>
</evidence>
<feature type="transmembrane region" description="Helical" evidence="2">
    <location>
        <begin position="254"/>
        <end position="284"/>
    </location>
</feature>
<organism evidence="4 5">
    <name type="scientific">Jiangella aurantiaca</name>
    <dbReference type="NCBI Taxonomy" id="2530373"/>
    <lineage>
        <taxon>Bacteria</taxon>
        <taxon>Bacillati</taxon>
        <taxon>Actinomycetota</taxon>
        <taxon>Actinomycetes</taxon>
        <taxon>Jiangellales</taxon>
        <taxon>Jiangellaceae</taxon>
        <taxon>Jiangella</taxon>
    </lineage>
</organism>
<keyword evidence="5" id="KW-1185">Reference proteome</keyword>
<evidence type="ECO:0000313" key="4">
    <source>
        <dbReference type="EMBL" id="TDD72431.1"/>
    </source>
</evidence>
<proteinExistence type="predicted"/>
<reference evidence="4 5" key="1">
    <citation type="submission" date="2019-02" db="EMBL/GenBank/DDBJ databases">
        <title>Draft genome sequences of novel Actinobacteria.</title>
        <authorList>
            <person name="Sahin N."/>
            <person name="Ay H."/>
            <person name="Saygin H."/>
        </authorList>
    </citation>
    <scope>NUCLEOTIDE SEQUENCE [LARGE SCALE GENOMIC DNA]</scope>
    <source>
        <strain evidence="4 5">8K307</strain>
    </source>
</reference>
<dbReference type="EMBL" id="SMLB01000003">
    <property type="protein sequence ID" value="TDD72431.1"/>
    <property type="molecule type" value="Genomic_DNA"/>
</dbReference>
<evidence type="ECO:0000256" key="2">
    <source>
        <dbReference type="SAM" id="Phobius"/>
    </source>
</evidence>
<evidence type="ECO:0000256" key="1">
    <source>
        <dbReference type="SAM" id="MobiDB-lite"/>
    </source>
</evidence>
<protein>
    <submittedName>
        <fullName evidence="4">CHAP domain-containing protein</fullName>
    </submittedName>
</protein>
<sequence>MDLRRRCRRLADLQRPAPWSVDRPRPMGRGTDVPRHLGHVAGQRPDAMGTDGRGRPRRPGRLRRHRRHVRVPGGGSARGARAHPPGGGRAGRTGRRVAVSDRRRHRGGPLWLHRLHLHRTPQRLGAHLRSGGHRPAGLAARVLASCDDDRALAVRAGRAGVGPARGRAVRDLVADRPAQSDTGMDDLIVPSVTEPPPHRPTQTSATQPRWRAPGWRAGMAEGSVAAGGAVVARRTRAKPARTPGGKGSGRVKKWLLGIALLTVFGVVGAASLAFIPVATVMALWCEITDRAPLAECTMTPGDEVCTGGATLANVPEPWAEIFTAAGNEFSVEPAYLAAIYLTENGNAWKDLDTDWPSSGCCHGPMQFNVGAGTWDAYKYSADGGPPDYMDPWDAIFTAANLFTHADGVYGSVTAETPLGDVARWEPGTFVYSAASYNAGPAGNWNNNETRRYVENVHALVSSNFTQGGTGDYGQYATYPPPHGMGIGEGEDGEQGEGGGWAGCGGISGGGLDGVVQIAEQEYAKGIVEQPFGSNCGPTISDTYIATGCEQWCADFVSWVFQAAGIPFQAEPGTQMYFWRHPWQIPAVIGMQAWFESGGHGQEFIPVGSAGPTKPPRPGDVMIYSGHVSIVVEVDEASRTLVTVGGNESNRISRSSGTFTMGPSGPVVGYGRMNP</sequence>
<dbReference type="AlphaFoldDB" id="A0A4R5AIS5"/>
<comment type="caution">
    <text evidence="4">The sequence shown here is derived from an EMBL/GenBank/DDBJ whole genome shotgun (WGS) entry which is preliminary data.</text>
</comment>
<gene>
    <name evidence="4" type="ORF">E1262_02745</name>
</gene>
<dbReference type="Pfam" id="PF05257">
    <property type="entry name" value="CHAP"/>
    <property type="match status" value="1"/>
</dbReference>